<evidence type="ECO:0000256" key="1">
    <source>
        <dbReference type="SAM" id="MobiDB-lite"/>
    </source>
</evidence>
<reference evidence="2" key="1">
    <citation type="journal article" date="2022" name="Plant J.">
        <title>Strategies of tolerance reflected in two North American maple genomes.</title>
        <authorList>
            <person name="McEvoy S.L."/>
            <person name="Sezen U.U."/>
            <person name="Trouern-Trend A."/>
            <person name="McMahon S.M."/>
            <person name="Schaberg P.G."/>
            <person name="Yang J."/>
            <person name="Wegrzyn J.L."/>
            <person name="Swenson N.G."/>
        </authorList>
    </citation>
    <scope>NUCLEOTIDE SEQUENCE</scope>
    <source>
        <strain evidence="2">NS2018</strain>
    </source>
</reference>
<accession>A0AA39VFB0</accession>
<keyword evidence="3" id="KW-1185">Reference proteome</keyword>
<reference evidence="2" key="2">
    <citation type="submission" date="2023-06" db="EMBL/GenBank/DDBJ databases">
        <authorList>
            <person name="Swenson N.G."/>
            <person name="Wegrzyn J.L."/>
            <person name="Mcevoy S.L."/>
        </authorList>
    </citation>
    <scope>NUCLEOTIDE SEQUENCE</scope>
    <source>
        <strain evidence="2">NS2018</strain>
        <tissue evidence="2">Leaf</tissue>
    </source>
</reference>
<evidence type="ECO:0000313" key="2">
    <source>
        <dbReference type="EMBL" id="KAK0583719.1"/>
    </source>
</evidence>
<name>A0AA39VFB0_ACESA</name>
<dbReference type="AlphaFoldDB" id="A0AA39VFB0"/>
<protein>
    <submittedName>
        <fullName evidence="2">Uncharacterized protein</fullName>
    </submittedName>
</protein>
<organism evidence="2 3">
    <name type="scientific">Acer saccharum</name>
    <name type="common">Sugar maple</name>
    <dbReference type="NCBI Taxonomy" id="4024"/>
    <lineage>
        <taxon>Eukaryota</taxon>
        <taxon>Viridiplantae</taxon>
        <taxon>Streptophyta</taxon>
        <taxon>Embryophyta</taxon>
        <taxon>Tracheophyta</taxon>
        <taxon>Spermatophyta</taxon>
        <taxon>Magnoliopsida</taxon>
        <taxon>eudicotyledons</taxon>
        <taxon>Gunneridae</taxon>
        <taxon>Pentapetalae</taxon>
        <taxon>rosids</taxon>
        <taxon>malvids</taxon>
        <taxon>Sapindales</taxon>
        <taxon>Sapindaceae</taxon>
        <taxon>Hippocastanoideae</taxon>
        <taxon>Acereae</taxon>
        <taxon>Acer</taxon>
    </lineage>
</organism>
<evidence type="ECO:0000313" key="3">
    <source>
        <dbReference type="Proteomes" id="UP001168877"/>
    </source>
</evidence>
<comment type="caution">
    <text evidence="2">The sequence shown here is derived from an EMBL/GenBank/DDBJ whole genome shotgun (WGS) entry which is preliminary data.</text>
</comment>
<feature type="region of interest" description="Disordered" evidence="1">
    <location>
        <begin position="111"/>
        <end position="146"/>
    </location>
</feature>
<proteinExistence type="predicted"/>
<gene>
    <name evidence="2" type="ORF">LWI29_002047</name>
</gene>
<dbReference type="Proteomes" id="UP001168877">
    <property type="component" value="Unassembled WGS sequence"/>
</dbReference>
<sequence>MVATETSCFAVNSVRSGQWAPGFCSPAPPEAFGRGGDNPLADGDNLLAGGDERRLIWTIWPKRDGRLLDGTQGIMCYRAGFDSHDEPSPGHMQGPCLGASTRETNRSCCTTHKLHGKDVKPRGQRPTTNNSTTEENSEAQRPANATLTSEEYNQLMAMLWKETSNSPPFVNTTGLIGAEPIVPCHDTTSSATDSETAAI</sequence>
<dbReference type="EMBL" id="JAUESC010000383">
    <property type="protein sequence ID" value="KAK0583719.1"/>
    <property type="molecule type" value="Genomic_DNA"/>
</dbReference>